<dbReference type="InterPro" id="IPR035906">
    <property type="entry name" value="MetI-like_sf"/>
</dbReference>
<protein>
    <submittedName>
        <fullName evidence="9">ABC transporter permease protein</fullName>
    </submittedName>
</protein>
<dbReference type="Proteomes" id="UP000001600">
    <property type="component" value="Plasmid pAtK84c"/>
</dbReference>
<reference evidence="9 10" key="1">
    <citation type="journal article" date="2009" name="J. Bacteriol.">
        <title>Genome sequences of three Agrobacterium biovars help elucidate the evolution of multichromosome genomes in bacteria.</title>
        <authorList>
            <person name="Slater S.C."/>
            <person name="Goldman B.S."/>
            <person name="Goodner B."/>
            <person name="Setubal J.C."/>
            <person name="Farrand S.K."/>
            <person name="Nester E.W."/>
            <person name="Burr T.J."/>
            <person name="Banta L."/>
            <person name="Dickerman A.W."/>
            <person name="Paulsen I."/>
            <person name="Otten L."/>
            <person name="Suen G."/>
            <person name="Welch R."/>
            <person name="Almeida N.F."/>
            <person name="Arnold F."/>
            <person name="Burton O.T."/>
            <person name="Du Z."/>
            <person name="Ewing A."/>
            <person name="Godsy E."/>
            <person name="Heisel S."/>
            <person name="Houmiel K.L."/>
            <person name="Jhaveri J."/>
            <person name="Lu J."/>
            <person name="Miller N.M."/>
            <person name="Norton S."/>
            <person name="Chen Q."/>
            <person name="Phoolcharoen W."/>
            <person name="Ohlin V."/>
            <person name="Ondrusek D."/>
            <person name="Pride N."/>
            <person name="Stricklin S.L."/>
            <person name="Sun J."/>
            <person name="Wheeler C."/>
            <person name="Wilson L."/>
            <person name="Zhu H."/>
            <person name="Wood D.W."/>
        </authorList>
    </citation>
    <scope>NUCLEOTIDE SEQUENCE [LARGE SCALE GENOMIC DNA]</scope>
    <source>
        <strain evidence="10">K84 / ATCC BAA-868</strain>
        <plasmid evidence="9 10">pAtK84c</plasmid>
    </source>
</reference>
<dbReference type="AlphaFoldDB" id="B9JQG3"/>
<sequence length="342" mass="36674">MITNGPWRMILHRLLMALPALFGILVLIFVVLRVLPGDPAALFASSPAAGEQEIAALRQQLGLDRSLPEQFGLYLVDLSKGNLGRSLLTGRPVLADLADRLPASLELIVPSFMVAVVIGVVLGTIAALKPDSWIDHVVRLICTVWISLPAFVTGLLLIYFFYYLAGWAPAPTGRLDMFVVAPPAVTGFILIDAFLARDLEAFAAALNQLILPVLTLTFFAVPPLARITRASMLAVMNSDFIRTARSLGLSSSRIVFVYGLRNALLPVLAVLSTTISALIGGSVVIEKVFAWPGISAYAVDALMAGDYAPVQGFVLLVAILYLLVNLIIDILASLSDPRVSLS</sequence>
<feature type="transmembrane region" description="Helical" evidence="7">
    <location>
        <begin position="177"/>
        <end position="195"/>
    </location>
</feature>
<keyword evidence="9" id="KW-0614">Plasmid</keyword>
<dbReference type="Pfam" id="PF00528">
    <property type="entry name" value="BPD_transp_1"/>
    <property type="match status" value="1"/>
</dbReference>
<dbReference type="RefSeq" id="WP_012653374.1">
    <property type="nucleotide sequence ID" value="NC_011987.1"/>
</dbReference>
<feature type="transmembrane region" description="Helical" evidence="7">
    <location>
        <begin position="267"/>
        <end position="290"/>
    </location>
</feature>
<dbReference type="Gene3D" id="1.10.3720.10">
    <property type="entry name" value="MetI-like"/>
    <property type="match status" value="1"/>
</dbReference>
<evidence type="ECO:0000256" key="2">
    <source>
        <dbReference type="ARBA" id="ARBA00022448"/>
    </source>
</evidence>
<keyword evidence="3" id="KW-1003">Cell membrane</keyword>
<dbReference type="PANTHER" id="PTHR43163:SF6">
    <property type="entry name" value="DIPEPTIDE TRANSPORT SYSTEM PERMEASE PROTEIN DPPB-RELATED"/>
    <property type="match status" value="1"/>
</dbReference>
<keyword evidence="2 7" id="KW-0813">Transport</keyword>
<keyword evidence="6 7" id="KW-0472">Membrane</keyword>
<comment type="subcellular location">
    <subcellularLocation>
        <location evidence="1 7">Cell membrane</location>
        <topology evidence="1 7">Multi-pass membrane protein</topology>
    </subcellularLocation>
</comment>
<dbReference type="KEGG" id="ara:Arad_12407"/>
<proteinExistence type="inferred from homology"/>
<feature type="transmembrane region" description="Helical" evidence="7">
    <location>
        <begin position="107"/>
        <end position="128"/>
    </location>
</feature>
<dbReference type="CDD" id="cd06261">
    <property type="entry name" value="TM_PBP2"/>
    <property type="match status" value="1"/>
</dbReference>
<dbReference type="SUPFAM" id="SSF161098">
    <property type="entry name" value="MetI-like"/>
    <property type="match status" value="1"/>
</dbReference>
<keyword evidence="5 7" id="KW-1133">Transmembrane helix</keyword>
<accession>B9JQG3</accession>
<evidence type="ECO:0000256" key="3">
    <source>
        <dbReference type="ARBA" id="ARBA00022475"/>
    </source>
</evidence>
<evidence type="ECO:0000256" key="4">
    <source>
        <dbReference type="ARBA" id="ARBA00022692"/>
    </source>
</evidence>
<evidence type="ECO:0000256" key="5">
    <source>
        <dbReference type="ARBA" id="ARBA00022989"/>
    </source>
</evidence>
<dbReference type="PANTHER" id="PTHR43163">
    <property type="entry name" value="DIPEPTIDE TRANSPORT SYSTEM PERMEASE PROTEIN DPPB-RELATED"/>
    <property type="match status" value="1"/>
</dbReference>
<dbReference type="Pfam" id="PF19300">
    <property type="entry name" value="BPD_transp_1_N"/>
    <property type="match status" value="1"/>
</dbReference>
<keyword evidence="4 7" id="KW-0812">Transmembrane</keyword>
<feature type="domain" description="ABC transmembrane type-1" evidence="8">
    <location>
        <begin position="101"/>
        <end position="332"/>
    </location>
</feature>
<feature type="transmembrane region" description="Helical" evidence="7">
    <location>
        <begin position="202"/>
        <end position="220"/>
    </location>
</feature>
<dbReference type="GO" id="GO:0005886">
    <property type="term" value="C:plasma membrane"/>
    <property type="evidence" value="ECO:0007669"/>
    <property type="project" value="UniProtKB-SubCell"/>
</dbReference>
<evidence type="ECO:0000256" key="1">
    <source>
        <dbReference type="ARBA" id="ARBA00004651"/>
    </source>
</evidence>
<evidence type="ECO:0000259" key="8">
    <source>
        <dbReference type="PROSITE" id="PS50928"/>
    </source>
</evidence>
<dbReference type="InterPro" id="IPR000515">
    <property type="entry name" value="MetI-like"/>
</dbReference>
<dbReference type="HOGENOM" id="CLU_036879_0_3_5"/>
<geneLocation type="plasmid" evidence="9 10">
    <name>pAtK84c</name>
</geneLocation>
<organism evidence="9 10">
    <name type="scientific">Rhizobium rhizogenes (strain K84 / ATCC BAA-868)</name>
    <name type="common">Agrobacterium radiobacter</name>
    <dbReference type="NCBI Taxonomy" id="311403"/>
    <lineage>
        <taxon>Bacteria</taxon>
        <taxon>Pseudomonadati</taxon>
        <taxon>Pseudomonadota</taxon>
        <taxon>Alphaproteobacteria</taxon>
        <taxon>Hyphomicrobiales</taxon>
        <taxon>Rhizobiaceae</taxon>
        <taxon>Rhizobium/Agrobacterium group</taxon>
        <taxon>Rhizobium</taxon>
    </lineage>
</organism>
<evidence type="ECO:0000313" key="10">
    <source>
        <dbReference type="Proteomes" id="UP000001600"/>
    </source>
</evidence>
<evidence type="ECO:0000256" key="6">
    <source>
        <dbReference type="ARBA" id="ARBA00023136"/>
    </source>
</evidence>
<evidence type="ECO:0000313" key="9">
    <source>
        <dbReference type="EMBL" id="ACM31382.1"/>
    </source>
</evidence>
<dbReference type="GO" id="GO:0071916">
    <property type="term" value="F:dipeptide transmembrane transporter activity"/>
    <property type="evidence" value="ECO:0007669"/>
    <property type="project" value="TreeGrafter"/>
</dbReference>
<gene>
    <name evidence="9" type="ordered locus">Arad_12407</name>
</gene>
<dbReference type="InterPro" id="IPR045621">
    <property type="entry name" value="BPD_transp_1_N"/>
</dbReference>
<comment type="similarity">
    <text evidence="7">Belongs to the binding-protein-dependent transport system permease family.</text>
</comment>
<feature type="transmembrane region" description="Helical" evidence="7">
    <location>
        <begin position="140"/>
        <end position="165"/>
    </location>
</feature>
<evidence type="ECO:0000256" key="7">
    <source>
        <dbReference type="RuleBase" id="RU363032"/>
    </source>
</evidence>
<feature type="transmembrane region" description="Helical" evidence="7">
    <location>
        <begin position="310"/>
        <end position="332"/>
    </location>
</feature>
<dbReference type="EMBL" id="CP000631">
    <property type="protein sequence ID" value="ACM31382.1"/>
    <property type="molecule type" value="Genomic_DNA"/>
</dbReference>
<name>B9JQG3_RHIR8</name>
<dbReference type="PROSITE" id="PS50928">
    <property type="entry name" value="ABC_TM1"/>
    <property type="match status" value="1"/>
</dbReference>